<dbReference type="GeneID" id="23562728"/>
<dbReference type="Proteomes" id="UP000000561">
    <property type="component" value="Chromosome 3"/>
</dbReference>
<proteinExistence type="predicted"/>
<organism evidence="2 3">
    <name type="scientific">Mycosarcoma maydis</name>
    <name type="common">Corn smut fungus</name>
    <name type="synonym">Ustilago maydis</name>
    <dbReference type="NCBI Taxonomy" id="5270"/>
    <lineage>
        <taxon>Eukaryota</taxon>
        <taxon>Fungi</taxon>
        <taxon>Dikarya</taxon>
        <taxon>Basidiomycota</taxon>
        <taxon>Ustilaginomycotina</taxon>
        <taxon>Ustilaginomycetes</taxon>
        <taxon>Ustilaginales</taxon>
        <taxon>Ustilaginaceae</taxon>
        <taxon>Mycosarcoma</taxon>
    </lineage>
</organism>
<dbReference type="VEuPathDB" id="FungiDB:UMAG_01841"/>
<keyword evidence="3" id="KW-1185">Reference proteome</keyword>
<reference evidence="2 3" key="1">
    <citation type="journal article" date="2006" name="Nature">
        <title>Insights from the genome of the biotrophic fungal plant pathogen Ustilago maydis.</title>
        <authorList>
            <person name="Kamper J."/>
            <person name="Kahmann R."/>
            <person name="Bolker M."/>
            <person name="Ma L.J."/>
            <person name="Brefort T."/>
            <person name="Saville B.J."/>
            <person name="Banuett F."/>
            <person name="Kronstad J.W."/>
            <person name="Gold S.E."/>
            <person name="Muller O."/>
            <person name="Perlin M.H."/>
            <person name="Wosten H.A."/>
            <person name="de Vries R."/>
            <person name="Ruiz-Herrera J."/>
            <person name="Reynaga-Pena C.G."/>
            <person name="Snetselaar K."/>
            <person name="McCann M."/>
            <person name="Perez-Martin J."/>
            <person name="Feldbrugge M."/>
            <person name="Basse C.W."/>
            <person name="Steinberg G."/>
            <person name="Ibeas J.I."/>
            <person name="Holloman W."/>
            <person name="Guzman P."/>
            <person name="Farman M."/>
            <person name="Stajich J.E."/>
            <person name="Sentandreu R."/>
            <person name="Gonzalez-Prieto J.M."/>
            <person name="Kennell J.C."/>
            <person name="Molina L."/>
            <person name="Schirawski J."/>
            <person name="Mendoza-Mendoza A."/>
            <person name="Greilinger D."/>
            <person name="Munch K."/>
            <person name="Rossel N."/>
            <person name="Scherer M."/>
            <person name="Vranes M."/>
            <person name="Ladendorf O."/>
            <person name="Vincon V."/>
            <person name="Fuchs U."/>
            <person name="Sandrock B."/>
            <person name="Meng S."/>
            <person name="Ho E.C."/>
            <person name="Cahill M.J."/>
            <person name="Boyce K.J."/>
            <person name="Klose J."/>
            <person name="Klosterman S.J."/>
            <person name="Deelstra H.J."/>
            <person name="Ortiz-Castellanos L."/>
            <person name="Li W."/>
            <person name="Sanchez-Alonso P."/>
            <person name="Schreier P.H."/>
            <person name="Hauser-Hahn I."/>
            <person name="Vaupel M."/>
            <person name="Koopmann E."/>
            <person name="Friedrich G."/>
            <person name="Voss H."/>
            <person name="Schluter T."/>
            <person name="Margolis J."/>
            <person name="Platt D."/>
            <person name="Swimmer C."/>
            <person name="Gnirke A."/>
            <person name="Chen F."/>
            <person name="Vysotskaia V."/>
            <person name="Mannhaupt G."/>
            <person name="Guldener U."/>
            <person name="Munsterkotter M."/>
            <person name="Haase D."/>
            <person name="Oesterheld M."/>
            <person name="Mewes H.W."/>
            <person name="Mauceli E.W."/>
            <person name="DeCaprio D."/>
            <person name="Wade C.M."/>
            <person name="Butler J."/>
            <person name="Young S."/>
            <person name="Jaffe D.B."/>
            <person name="Calvo S."/>
            <person name="Nusbaum C."/>
            <person name="Galagan J."/>
            <person name="Birren B.W."/>
        </authorList>
    </citation>
    <scope>NUCLEOTIDE SEQUENCE [LARGE SCALE GENOMIC DNA]</scope>
    <source>
        <strain evidence="3">DSM 14603 / FGSC 9021 / UM521</strain>
    </source>
</reference>
<feature type="region of interest" description="Disordered" evidence="1">
    <location>
        <begin position="190"/>
        <end position="213"/>
    </location>
</feature>
<sequence>MSGTVWTQIEPAKMTGGNEGIQGTASWGFQGHFTKGRTSRILLSRLSLSKTDTNIIKCRFKGVRSGGGIQLEIRNKKGRGRGSSKAANETLKSNWTTARQTESEWGREKESISFAIQSGLVRNSLSERRVCSNIEEHLAELSPDTVGVVIRPALGQRIATDRFRGWEAWKLRRTETGKLCTRLDATEDEAKSNLQGATSSEAGVESSEPTKPGQSTAVIKLSLLMMLSTNFSLLFSALTLLQMSNSS</sequence>
<protein>
    <submittedName>
        <fullName evidence="2">Uncharacterized protein</fullName>
    </submittedName>
</protein>
<dbReference type="EMBL" id="CM003142">
    <property type="protein sequence ID" value="KIS70683.1"/>
    <property type="molecule type" value="Genomic_DNA"/>
</dbReference>
<dbReference type="InParanoid" id="A0A0D1CWB6"/>
<feature type="compositionally biased region" description="Polar residues" evidence="1">
    <location>
        <begin position="192"/>
        <end position="213"/>
    </location>
</feature>
<evidence type="ECO:0000313" key="3">
    <source>
        <dbReference type="Proteomes" id="UP000000561"/>
    </source>
</evidence>
<feature type="region of interest" description="Disordered" evidence="1">
    <location>
        <begin position="1"/>
        <end position="23"/>
    </location>
</feature>
<name>A0A0D1CWB6_MYCMD</name>
<dbReference type="AlphaFoldDB" id="A0A0D1CWB6"/>
<gene>
    <name evidence="2" type="ORF">UMAG_01841</name>
</gene>
<dbReference type="KEGG" id="uma:UMAG_01841"/>
<dbReference type="RefSeq" id="XP_011387782.1">
    <property type="nucleotide sequence ID" value="XM_011389480.1"/>
</dbReference>
<evidence type="ECO:0000313" key="2">
    <source>
        <dbReference type="EMBL" id="KIS70683.1"/>
    </source>
</evidence>
<accession>A0A0D1CWB6</accession>
<evidence type="ECO:0000256" key="1">
    <source>
        <dbReference type="SAM" id="MobiDB-lite"/>
    </source>
</evidence>